<reference evidence="1 2" key="1">
    <citation type="submission" date="2012-08" db="EMBL/GenBank/DDBJ databases">
        <title>Oryza genome evolution.</title>
        <authorList>
            <person name="Wing R.A."/>
        </authorList>
    </citation>
    <scope>NUCLEOTIDE SEQUENCE</scope>
</reference>
<dbReference type="HOGENOM" id="CLU_091155_0_0_1"/>
<dbReference type="Gramene" id="LPERR03G18640.1">
    <property type="protein sequence ID" value="LPERR03G18640.1"/>
    <property type="gene ID" value="LPERR03G18640"/>
</dbReference>
<keyword evidence="2" id="KW-1185">Reference proteome</keyword>
<sequence length="247" mass="26915">MEAAFDQVMEWLGDEVMDGLLAPETVADDLEKIRTELEHATANTRAARAALAEAAALLREDTDASEILFAGAFAVVVPDDDGPDDPEATLAAAAKLVSGAFSDAPLLPGAIATAMELVAGVYALFADYCSTQCRQDMAAWEEWTSTMARANVLLFKAEMRLQFAICEVQEAVLAHRLYRHPRLLRLMPPETIGSTREASSKLEQIVSTAILELDAALDVIRDLCETVAAEERVVLKLIDRRRRAGRV</sequence>
<dbReference type="AlphaFoldDB" id="A0A0D9VVC9"/>
<accession>A0A0D9VVC9</accession>
<dbReference type="EnsemblPlants" id="LPERR03G18640.1">
    <property type="protein sequence ID" value="LPERR03G18640.1"/>
    <property type="gene ID" value="LPERR03G18640"/>
</dbReference>
<organism evidence="1 2">
    <name type="scientific">Leersia perrieri</name>
    <dbReference type="NCBI Taxonomy" id="77586"/>
    <lineage>
        <taxon>Eukaryota</taxon>
        <taxon>Viridiplantae</taxon>
        <taxon>Streptophyta</taxon>
        <taxon>Embryophyta</taxon>
        <taxon>Tracheophyta</taxon>
        <taxon>Spermatophyta</taxon>
        <taxon>Magnoliopsida</taxon>
        <taxon>Liliopsida</taxon>
        <taxon>Poales</taxon>
        <taxon>Poaceae</taxon>
        <taxon>BOP clade</taxon>
        <taxon>Oryzoideae</taxon>
        <taxon>Oryzeae</taxon>
        <taxon>Oryzinae</taxon>
        <taxon>Leersia</taxon>
    </lineage>
</organism>
<proteinExistence type="predicted"/>
<reference evidence="1" key="3">
    <citation type="submission" date="2015-04" db="UniProtKB">
        <authorList>
            <consortium name="EnsemblPlants"/>
        </authorList>
    </citation>
    <scope>IDENTIFICATION</scope>
</reference>
<dbReference type="Proteomes" id="UP000032180">
    <property type="component" value="Chromosome 3"/>
</dbReference>
<protein>
    <submittedName>
        <fullName evidence="1">Uncharacterized protein</fullName>
    </submittedName>
</protein>
<name>A0A0D9VVC9_9ORYZ</name>
<reference evidence="2" key="2">
    <citation type="submission" date="2013-12" db="EMBL/GenBank/DDBJ databases">
        <authorList>
            <person name="Yu Y."/>
            <person name="Lee S."/>
            <person name="de Baynast K."/>
            <person name="Wissotski M."/>
            <person name="Liu L."/>
            <person name="Talag J."/>
            <person name="Goicoechea J."/>
            <person name="Angelova A."/>
            <person name="Jetty R."/>
            <person name="Kudrna D."/>
            <person name="Golser W."/>
            <person name="Rivera L."/>
            <person name="Zhang J."/>
            <person name="Wing R."/>
        </authorList>
    </citation>
    <scope>NUCLEOTIDE SEQUENCE</scope>
</reference>
<evidence type="ECO:0000313" key="1">
    <source>
        <dbReference type="EnsemblPlants" id="LPERR03G18640.1"/>
    </source>
</evidence>
<evidence type="ECO:0000313" key="2">
    <source>
        <dbReference type="Proteomes" id="UP000032180"/>
    </source>
</evidence>